<dbReference type="GO" id="GO:0034220">
    <property type="term" value="P:monoatomic ion transmembrane transport"/>
    <property type="evidence" value="ECO:0007669"/>
    <property type="project" value="UniProtKB-KW"/>
</dbReference>
<evidence type="ECO:0000259" key="3">
    <source>
        <dbReference type="PROSITE" id="PS51201"/>
    </source>
</evidence>
<keyword evidence="4" id="KW-0406">Ion transport</keyword>
<dbReference type="InterPro" id="IPR050721">
    <property type="entry name" value="Trk_Ktr_HKT_K-transport"/>
</dbReference>
<feature type="domain" description="RCK N-terminal" evidence="3">
    <location>
        <begin position="134"/>
        <end position="254"/>
    </location>
</feature>
<dbReference type="SUPFAM" id="SSF51735">
    <property type="entry name" value="NAD(P)-binding Rossmann-fold domains"/>
    <property type="match status" value="1"/>
</dbReference>
<sequence>MAPHDRAEADPHSGVHLAHLEVTPLRQVLRRVVLAVAVLFVTVAIIYADRDGYRDLDHRGLSVLDSLYYATVTLSTTGYGDITPVSPSARVVNILVITPLRIAFLLILIGTTLEALTARSQEEFRIRRWRSRVRHHVVVCGYGTKGRAAIRSLLGSGTPHDEIVVVDPSPAAVEEATSIGLTAIAGDAGRTEVLTRAAVQRARSVIVAANRDDAAALITLTVRQLNPGVPITVSVREEENAQLLRQSGANTVITTSATSGRLMGLSTSSPGVVSVVEDLLTSGTGLDLTQRPVASGEVGLPPRQLRDVVLSVTRGARTLRFDDPLIGTLETGDVLVVVKSHGPAAA</sequence>
<keyword evidence="5" id="KW-1185">Reference proteome</keyword>
<dbReference type="SUPFAM" id="SSF81324">
    <property type="entry name" value="Voltage-gated potassium channels"/>
    <property type="match status" value="1"/>
</dbReference>
<keyword evidence="2" id="KW-1133">Transmembrane helix</keyword>
<name>A0A853CL03_9ACTN</name>
<gene>
    <name evidence="4" type="ORF">GGQ55_002931</name>
</gene>
<dbReference type="PANTHER" id="PTHR43833:SF9">
    <property type="entry name" value="POTASSIUM CHANNEL PROTEIN YUGO-RELATED"/>
    <property type="match status" value="1"/>
</dbReference>
<organism evidence="4 5">
    <name type="scientific">Petropleomorpha daqingensis</name>
    <dbReference type="NCBI Taxonomy" id="2026353"/>
    <lineage>
        <taxon>Bacteria</taxon>
        <taxon>Bacillati</taxon>
        <taxon>Actinomycetota</taxon>
        <taxon>Actinomycetes</taxon>
        <taxon>Geodermatophilales</taxon>
        <taxon>Geodermatophilaceae</taxon>
        <taxon>Petropleomorpha</taxon>
    </lineage>
</organism>
<comment type="subcellular location">
    <subcellularLocation>
        <location evidence="1">Cell membrane</location>
        <topology evidence="1">Multi-pass membrane protein</topology>
    </subcellularLocation>
</comment>
<evidence type="ECO:0000313" key="4">
    <source>
        <dbReference type="EMBL" id="NYJ06653.1"/>
    </source>
</evidence>
<evidence type="ECO:0000256" key="2">
    <source>
        <dbReference type="SAM" id="Phobius"/>
    </source>
</evidence>
<comment type="caution">
    <text evidence="4">The sequence shown here is derived from an EMBL/GenBank/DDBJ whole genome shotgun (WGS) entry which is preliminary data.</text>
</comment>
<evidence type="ECO:0000256" key="1">
    <source>
        <dbReference type="ARBA" id="ARBA00004651"/>
    </source>
</evidence>
<dbReference type="Pfam" id="PF07885">
    <property type="entry name" value="Ion_trans_2"/>
    <property type="match status" value="1"/>
</dbReference>
<dbReference type="EMBL" id="JACBZT010000001">
    <property type="protein sequence ID" value="NYJ06653.1"/>
    <property type="molecule type" value="Genomic_DNA"/>
</dbReference>
<keyword evidence="4" id="KW-0813">Transport</keyword>
<keyword evidence="2" id="KW-0472">Membrane</keyword>
<protein>
    <submittedName>
        <fullName evidence="4">Voltage-gated potassium channel</fullName>
    </submittedName>
</protein>
<feature type="transmembrane region" description="Helical" evidence="2">
    <location>
        <begin position="91"/>
        <end position="118"/>
    </location>
</feature>
<dbReference type="GO" id="GO:0005886">
    <property type="term" value="C:plasma membrane"/>
    <property type="evidence" value="ECO:0007669"/>
    <property type="project" value="UniProtKB-SubCell"/>
</dbReference>
<dbReference type="PROSITE" id="PS51201">
    <property type="entry name" value="RCK_N"/>
    <property type="match status" value="1"/>
</dbReference>
<evidence type="ECO:0000313" key="5">
    <source>
        <dbReference type="Proteomes" id="UP000541969"/>
    </source>
</evidence>
<dbReference type="Proteomes" id="UP000541969">
    <property type="component" value="Unassembled WGS sequence"/>
</dbReference>
<dbReference type="GO" id="GO:0006813">
    <property type="term" value="P:potassium ion transport"/>
    <property type="evidence" value="ECO:0007669"/>
    <property type="project" value="InterPro"/>
</dbReference>
<dbReference type="Pfam" id="PF02254">
    <property type="entry name" value="TrkA_N"/>
    <property type="match status" value="1"/>
</dbReference>
<feature type="transmembrane region" description="Helical" evidence="2">
    <location>
        <begin position="28"/>
        <end position="48"/>
    </location>
</feature>
<dbReference type="RefSeq" id="WP_179717924.1">
    <property type="nucleotide sequence ID" value="NZ_JACBZT010000001.1"/>
</dbReference>
<dbReference type="Gene3D" id="1.10.287.70">
    <property type="match status" value="1"/>
</dbReference>
<reference evidence="4 5" key="1">
    <citation type="submission" date="2020-07" db="EMBL/GenBank/DDBJ databases">
        <title>Sequencing the genomes of 1000 actinobacteria strains.</title>
        <authorList>
            <person name="Klenk H.-P."/>
        </authorList>
    </citation>
    <scope>NUCLEOTIDE SEQUENCE [LARGE SCALE GENOMIC DNA]</scope>
    <source>
        <strain evidence="4 5">DSM 104001</strain>
    </source>
</reference>
<proteinExistence type="predicted"/>
<accession>A0A853CL03</accession>
<dbReference type="InterPro" id="IPR036291">
    <property type="entry name" value="NAD(P)-bd_dom_sf"/>
</dbReference>
<dbReference type="InterPro" id="IPR013099">
    <property type="entry name" value="K_chnl_dom"/>
</dbReference>
<dbReference type="Gene3D" id="3.40.50.720">
    <property type="entry name" value="NAD(P)-binding Rossmann-like Domain"/>
    <property type="match status" value="1"/>
</dbReference>
<keyword evidence="4" id="KW-0407">Ion channel</keyword>
<dbReference type="InterPro" id="IPR003148">
    <property type="entry name" value="RCK_N"/>
</dbReference>
<dbReference type="PANTHER" id="PTHR43833">
    <property type="entry name" value="POTASSIUM CHANNEL PROTEIN 2-RELATED-RELATED"/>
    <property type="match status" value="1"/>
</dbReference>
<dbReference type="AlphaFoldDB" id="A0A853CL03"/>
<keyword evidence="2" id="KW-0812">Transmembrane</keyword>